<name>A0A1C4YWQ2_9ACTN</name>
<gene>
    <name evidence="1" type="ORF">GA0070214_110123</name>
</gene>
<evidence type="ECO:0000313" key="2">
    <source>
        <dbReference type="Proteomes" id="UP000199629"/>
    </source>
</evidence>
<sequence>MGVDAVLYRQVRAGPARRRPSYVSTEVVADPNDVLLNLLKRVRGGGRTPLLDRVDPLGELVVDAEGVPQLLEELRCLAEVARAPVEVDQVRQLVLLARRCLNSRDAEIRFEGD</sequence>
<proteinExistence type="predicted"/>
<keyword evidence="2" id="KW-1185">Reference proteome</keyword>
<dbReference type="EMBL" id="FMCS01000010">
    <property type="protein sequence ID" value="SCF25192.1"/>
    <property type="molecule type" value="Genomic_DNA"/>
</dbReference>
<dbReference type="Proteomes" id="UP000199629">
    <property type="component" value="Unassembled WGS sequence"/>
</dbReference>
<dbReference type="AlphaFoldDB" id="A0A1C4YWQ2"/>
<reference evidence="2" key="1">
    <citation type="submission" date="2016-06" db="EMBL/GenBank/DDBJ databases">
        <authorList>
            <person name="Varghese N."/>
            <person name="Submissions Spin"/>
        </authorList>
    </citation>
    <scope>NUCLEOTIDE SEQUENCE [LARGE SCALE GENOMIC DNA]</scope>
    <source>
        <strain evidence="2">DSM 45246</strain>
    </source>
</reference>
<dbReference type="RefSeq" id="WP_091268681.1">
    <property type="nucleotide sequence ID" value="NZ_FMCS01000010.1"/>
</dbReference>
<accession>A0A1C4YWQ2</accession>
<evidence type="ECO:0000313" key="1">
    <source>
        <dbReference type="EMBL" id="SCF25192.1"/>
    </source>
</evidence>
<protein>
    <submittedName>
        <fullName evidence="1">Uncharacterized protein</fullName>
    </submittedName>
</protein>
<organism evidence="1 2">
    <name type="scientific">Micromonospora chaiyaphumensis</name>
    <dbReference type="NCBI Taxonomy" id="307119"/>
    <lineage>
        <taxon>Bacteria</taxon>
        <taxon>Bacillati</taxon>
        <taxon>Actinomycetota</taxon>
        <taxon>Actinomycetes</taxon>
        <taxon>Micromonosporales</taxon>
        <taxon>Micromonosporaceae</taxon>
        <taxon>Micromonospora</taxon>
    </lineage>
</organism>